<reference evidence="11" key="1">
    <citation type="submission" date="2019-03" db="UniProtKB">
        <authorList>
            <consortium name="Ensembl"/>
        </authorList>
    </citation>
    <scope>IDENTIFICATION</scope>
</reference>
<dbReference type="KEGG" id="umr:103676235"/>
<dbReference type="OrthoDB" id="9949770at2759"/>
<dbReference type="GO" id="GO:0007189">
    <property type="term" value="P:adenylate cyclase-activating G protein-coupled receptor signaling pathway"/>
    <property type="evidence" value="ECO:0007669"/>
    <property type="project" value="Ensembl"/>
</dbReference>
<reference evidence="13" key="2">
    <citation type="submission" date="2025-04" db="UniProtKB">
        <authorList>
            <consortium name="RefSeq"/>
        </authorList>
    </citation>
    <scope>IDENTIFICATION</scope>
    <source>
        <tissue evidence="13">Whole blood</tissue>
    </source>
</reference>
<comment type="function">
    <text evidence="7">Suppresses food intake, delays gastric emptying and decreases heat-induced edema. Might represent an endogenous ligand for maintaining homeostasis after stress.</text>
</comment>
<feature type="chain" id="PRO_5044587720" evidence="9">
    <location>
        <begin position="25"/>
        <end position="168"/>
    </location>
</feature>
<evidence type="ECO:0000256" key="6">
    <source>
        <dbReference type="ARBA" id="ARBA00022729"/>
    </source>
</evidence>
<name>A0A384D9Z1_URSMA</name>
<evidence type="ECO:0000256" key="9">
    <source>
        <dbReference type="SAM" id="SignalP"/>
    </source>
</evidence>
<keyword evidence="4" id="KW-0964">Secreted</keyword>
<dbReference type="Ensembl" id="ENSUMAT00000019516.1">
    <property type="protein sequence ID" value="ENSUMAP00000016492.1"/>
    <property type="gene ID" value="ENSUMAG00000012132.1"/>
</dbReference>
<sequence>MLMPTHFLLLLLLLLPGAPRPGLSQKLHRVRSFFSCVNTALSEARKSPLEVTTTLSKRTFAYLPSQDPSSGEDEEKEEEEEDKKKRTFPASGAGSGAGSARYKYLPPAQLKGRLYQDKAKSDRRTKFTLSLDVPTNIMNILFNIAKAKNLQAKAAANALLMAQIGRKK</sequence>
<dbReference type="GO" id="GO:0007586">
    <property type="term" value="P:digestion"/>
    <property type="evidence" value="ECO:0007669"/>
    <property type="project" value="InterPro"/>
</dbReference>
<dbReference type="Proteomes" id="UP000261680">
    <property type="component" value="Unplaced"/>
</dbReference>
<dbReference type="GO" id="GO:0051431">
    <property type="term" value="F:corticotropin-releasing hormone receptor 2 binding"/>
    <property type="evidence" value="ECO:0007669"/>
    <property type="project" value="InterPro"/>
</dbReference>
<dbReference type="STRING" id="29073.ENSUMAP00000016492"/>
<dbReference type="PANTHER" id="PTHR17575">
    <property type="entry name" value="UROCORTIN-2 AND 3"/>
    <property type="match status" value="1"/>
</dbReference>
<comment type="subcellular location">
    <subcellularLocation>
        <location evidence="1">Secreted</location>
    </subcellularLocation>
</comment>
<evidence type="ECO:0000256" key="4">
    <source>
        <dbReference type="ARBA" id="ARBA00022525"/>
    </source>
</evidence>
<feature type="domain" description="Corticotropin-releasing factor" evidence="10">
    <location>
        <begin position="127"/>
        <end position="164"/>
    </location>
</feature>
<evidence type="ECO:0000256" key="5">
    <source>
        <dbReference type="ARBA" id="ARBA00022702"/>
    </source>
</evidence>
<keyword evidence="5" id="KW-0372">Hormone</keyword>
<evidence type="ECO:0000256" key="7">
    <source>
        <dbReference type="ARBA" id="ARBA00025160"/>
    </source>
</evidence>
<comment type="similarity">
    <text evidence="2">Belongs to the sauvagine/corticotropin-releasing factor/urotensin I family.</text>
</comment>
<keyword evidence="6 9" id="KW-0732">Signal</keyword>
<dbReference type="GO" id="GO:0031669">
    <property type="term" value="P:cellular response to nutrient levels"/>
    <property type="evidence" value="ECO:0007669"/>
    <property type="project" value="TreeGrafter"/>
</dbReference>
<organism evidence="12 13">
    <name type="scientific">Ursus maritimus</name>
    <name type="common">Polar bear</name>
    <name type="synonym">Thalarctos maritimus</name>
    <dbReference type="NCBI Taxonomy" id="29073"/>
    <lineage>
        <taxon>Eukaryota</taxon>
        <taxon>Metazoa</taxon>
        <taxon>Chordata</taxon>
        <taxon>Craniata</taxon>
        <taxon>Vertebrata</taxon>
        <taxon>Euteleostomi</taxon>
        <taxon>Mammalia</taxon>
        <taxon>Eutheria</taxon>
        <taxon>Laurasiatheria</taxon>
        <taxon>Carnivora</taxon>
        <taxon>Caniformia</taxon>
        <taxon>Ursidae</taxon>
        <taxon>Ursus</taxon>
    </lineage>
</organism>
<feature type="compositionally biased region" description="Acidic residues" evidence="8">
    <location>
        <begin position="70"/>
        <end position="81"/>
    </location>
</feature>
<comment type="subunit">
    <text evidence="3">Binds with high affinity to CRF receptors 2-alpha and 2-beta.</text>
</comment>
<protein>
    <submittedName>
        <fullName evidence="11 13">Urocortin-3</fullName>
    </submittedName>
</protein>
<evidence type="ECO:0000256" key="8">
    <source>
        <dbReference type="SAM" id="MobiDB-lite"/>
    </source>
</evidence>
<evidence type="ECO:0000256" key="1">
    <source>
        <dbReference type="ARBA" id="ARBA00004613"/>
    </source>
</evidence>
<evidence type="ECO:0000259" key="10">
    <source>
        <dbReference type="Pfam" id="PF00473"/>
    </source>
</evidence>
<evidence type="ECO:0000313" key="13">
    <source>
        <dbReference type="RefSeq" id="XP_008703620.1"/>
    </source>
</evidence>
<feature type="signal peptide" evidence="9">
    <location>
        <begin position="1"/>
        <end position="24"/>
    </location>
</feature>
<accession>A0A384D9Z1</accession>
<evidence type="ECO:0000313" key="11">
    <source>
        <dbReference type="Ensembl" id="ENSUMAP00000016492"/>
    </source>
</evidence>
<evidence type="ECO:0000313" key="12">
    <source>
        <dbReference type="Proteomes" id="UP000261680"/>
    </source>
</evidence>
<dbReference type="AlphaFoldDB" id="A0A384D9Z1"/>
<dbReference type="GO" id="GO:0005179">
    <property type="term" value="F:hormone activity"/>
    <property type="evidence" value="ECO:0007669"/>
    <property type="project" value="UniProtKB-KW"/>
</dbReference>
<dbReference type="GO" id="GO:0009755">
    <property type="term" value="P:hormone-mediated signaling pathway"/>
    <property type="evidence" value="ECO:0007669"/>
    <property type="project" value="Ensembl"/>
</dbReference>
<dbReference type="PANTHER" id="PTHR17575:SF1">
    <property type="entry name" value="UROCORTIN-3"/>
    <property type="match status" value="1"/>
</dbReference>
<proteinExistence type="inferred from homology"/>
<dbReference type="RefSeq" id="XP_008703620.1">
    <property type="nucleotide sequence ID" value="XM_008705398.2"/>
</dbReference>
<dbReference type="GeneID" id="103676235"/>
<dbReference type="InterPro" id="IPR000187">
    <property type="entry name" value="CRF"/>
</dbReference>
<evidence type="ECO:0000256" key="3">
    <source>
        <dbReference type="ARBA" id="ARBA00011328"/>
    </source>
</evidence>
<dbReference type="Pfam" id="PF00473">
    <property type="entry name" value="CRF"/>
    <property type="match status" value="1"/>
</dbReference>
<dbReference type="OMA" id="FPGEGHY"/>
<evidence type="ECO:0000256" key="2">
    <source>
        <dbReference type="ARBA" id="ARBA00009287"/>
    </source>
</evidence>
<dbReference type="InterPro" id="IPR024270">
    <property type="entry name" value="Urocortin_II/III"/>
</dbReference>
<dbReference type="GeneTree" id="ENSGT00940000160568"/>
<keyword evidence="12" id="KW-1185">Reference proteome</keyword>
<dbReference type="CTD" id="114131"/>
<dbReference type="GO" id="GO:0005615">
    <property type="term" value="C:extracellular space"/>
    <property type="evidence" value="ECO:0007669"/>
    <property type="project" value="InterPro"/>
</dbReference>
<gene>
    <name evidence="11 13" type="primary">UCN3</name>
</gene>
<feature type="region of interest" description="Disordered" evidence="8">
    <location>
        <begin position="60"/>
        <end position="101"/>
    </location>
</feature>